<evidence type="ECO:0000313" key="3">
    <source>
        <dbReference type="EMBL" id="MFD1511682.1"/>
    </source>
</evidence>
<comment type="caution">
    <text evidence="3">The sequence shown here is derived from an EMBL/GenBank/DDBJ whole genome shotgun (WGS) entry which is preliminary data.</text>
</comment>
<dbReference type="PANTHER" id="PTHR11124">
    <property type="entry name" value="VACUOLAR SORTING PROTEIN VPS29"/>
    <property type="match status" value="1"/>
</dbReference>
<dbReference type="EC" id="3.1.4.-" evidence="1"/>
<accession>A0ABD6APV4</accession>
<dbReference type="GO" id="GO:0046872">
    <property type="term" value="F:metal ion binding"/>
    <property type="evidence" value="ECO:0007669"/>
    <property type="project" value="UniProtKB-KW"/>
</dbReference>
<sequence>MRVAVCSDTHVPSRADAVPEWVRDELRSADHVIHAGDFDSPEAYAEVDDLSPALTAVRGNLDGDLSDADLPETATVELDGVLFVVTHGTGPAEGYRERVRGIVEETAGETTLSVVGVSGHTHQVLDETVPATGPDTDRQTPFADGVRLLNPGSATGAEPATRTTMMVLTVEDGDVDVRLAER</sequence>
<reference evidence="3 4" key="1">
    <citation type="journal article" date="2019" name="Int. J. Syst. Evol. Microbiol.">
        <title>The Global Catalogue of Microorganisms (GCM) 10K type strain sequencing project: providing services to taxonomists for standard genome sequencing and annotation.</title>
        <authorList>
            <consortium name="The Broad Institute Genomics Platform"/>
            <consortium name="The Broad Institute Genome Sequencing Center for Infectious Disease"/>
            <person name="Wu L."/>
            <person name="Ma J."/>
        </authorList>
    </citation>
    <scope>NUCLEOTIDE SEQUENCE [LARGE SCALE GENOMIC DNA]</scope>
    <source>
        <strain evidence="3 4">CGMCC 1.12563</strain>
    </source>
</reference>
<keyword evidence="1" id="KW-0479">Metal-binding</keyword>
<organism evidence="3 4">
    <name type="scientific">Halomarina rubra</name>
    <dbReference type="NCBI Taxonomy" id="2071873"/>
    <lineage>
        <taxon>Archaea</taxon>
        <taxon>Methanobacteriati</taxon>
        <taxon>Methanobacteriota</taxon>
        <taxon>Stenosarchaea group</taxon>
        <taxon>Halobacteria</taxon>
        <taxon>Halobacteriales</taxon>
        <taxon>Natronomonadaceae</taxon>
        <taxon>Halomarina</taxon>
    </lineage>
</organism>
<dbReference type="GO" id="GO:0016787">
    <property type="term" value="F:hydrolase activity"/>
    <property type="evidence" value="ECO:0007669"/>
    <property type="project" value="UniProtKB-UniRule"/>
</dbReference>
<proteinExistence type="inferred from homology"/>
<dbReference type="InterPro" id="IPR024654">
    <property type="entry name" value="Calcineurin-like_PHP_lpxH"/>
</dbReference>
<feature type="domain" description="Calcineurin-like phosphoesterase" evidence="2">
    <location>
        <begin position="1"/>
        <end position="172"/>
    </location>
</feature>
<dbReference type="Proteomes" id="UP001597187">
    <property type="component" value="Unassembled WGS sequence"/>
</dbReference>
<keyword evidence="4" id="KW-1185">Reference proteome</keyword>
<dbReference type="Gene3D" id="3.60.21.10">
    <property type="match status" value="1"/>
</dbReference>
<comment type="similarity">
    <text evidence="1">Belongs to the metallophosphoesterase superfamily. YfcE family.</text>
</comment>
<dbReference type="AlphaFoldDB" id="A0ABD6APV4"/>
<dbReference type="RefSeq" id="WP_250871671.1">
    <property type="nucleotide sequence ID" value="NZ_JALXFV010000001.1"/>
</dbReference>
<dbReference type="Pfam" id="PF12850">
    <property type="entry name" value="Metallophos_2"/>
    <property type="match status" value="1"/>
</dbReference>
<protein>
    <recommendedName>
        <fullName evidence="1">Phosphoesterase</fullName>
        <ecNumber evidence="1">3.1.4.-</ecNumber>
    </recommendedName>
</protein>
<dbReference type="InterPro" id="IPR000979">
    <property type="entry name" value="Phosphodiesterase_MJ0936/Vps29"/>
</dbReference>
<name>A0ABD6APV4_9EURY</name>
<comment type="cofactor">
    <cofactor evidence="1">
        <name>a divalent metal cation</name>
        <dbReference type="ChEBI" id="CHEBI:60240"/>
    </cofactor>
</comment>
<dbReference type="SUPFAM" id="SSF56300">
    <property type="entry name" value="Metallo-dependent phosphatases"/>
    <property type="match status" value="1"/>
</dbReference>
<evidence type="ECO:0000259" key="2">
    <source>
        <dbReference type="Pfam" id="PF12850"/>
    </source>
</evidence>
<gene>
    <name evidence="3" type="ORF">ACFSBT_00125</name>
</gene>
<dbReference type="EMBL" id="JBHUDC010000001">
    <property type="protein sequence ID" value="MFD1511682.1"/>
    <property type="molecule type" value="Genomic_DNA"/>
</dbReference>
<dbReference type="InterPro" id="IPR029052">
    <property type="entry name" value="Metallo-depent_PP-like"/>
</dbReference>
<dbReference type="NCBIfam" id="TIGR00040">
    <property type="entry name" value="yfcE"/>
    <property type="match status" value="1"/>
</dbReference>
<evidence type="ECO:0000256" key="1">
    <source>
        <dbReference type="RuleBase" id="RU362039"/>
    </source>
</evidence>
<evidence type="ECO:0000313" key="4">
    <source>
        <dbReference type="Proteomes" id="UP001597187"/>
    </source>
</evidence>